<protein>
    <submittedName>
        <fullName evidence="2">Uncharacterized protein</fullName>
    </submittedName>
</protein>
<reference evidence="2 3" key="1">
    <citation type="submission" date="2021-06" db="EMBL/GenBank/DDBJ databases">
        <authorList>
            <person name="Palmer J.M."/>
        </authorList>
    </citation>
    <scope>NUCLEOTIDE SEQUENCE [LARGE SCALE GENOMIC DNA]</scope>
    <source>
        <strain evidence="2 3">GA_2019</strain>
        <tissue evidence="2">Muscle</tissue>
    </source>
</reference>
<accession>A0ABV0N0H4</accession>
<name>A0ABV0N0H4_9TELE</name>
<keyword evidence="1" id="KW-0472">Membrane</keyword>
<organism evidence="2 3">
    <name type="scientific">Goodea atripinnis</name>
    <dbReference type="NCBI Taxonomy" id="208336"/>
    <lineage>
        <taxon>Eukaryota</taxon>
        <taxon>Metazoa</taxon>
        <taxon>Chordata</taxon>
        <taxon>Craniata</taxon>
        <taxon>Vertebrata</taxon>
        <taxon>Euteleostomi</taxon>
        <taxon>Actinopterygii</taxon>
        <taxon>Neopterygii</taxon>
        <taxon>Teleostei</taxon>
        <taxon>Neoteleostei</taxon>
        <taxon>Acanthomorphata</taxon>
        <taxon>Ovalentaria</taxon>
        <taxon>Atherinomorphae</taxon>
        <taxon>Cyprinodontiformes</taxon>
        <taxon>Goodeidae</taxon>
        <taxon>Goodea</taxon>
    </lineage>
</organism>
<evidence type="ECO:0000256" key="1">
    <source>
        <dbReference type="SAM" id="Phobius"/>
    </source>
</evidence>
<evidence type="ECO:0000313" key="2">
    <source>
        <dbReference type="EMBL" id="MEQ2164890.1"/>
    </source>
</evidence>
<comment type="caution">
    <text evidence="2">The sequence shown here is derived from an EMBL/GenBank/DDBJ whole genome shotgun (WGS) entry which is preliminary data.</text>
</comment>
<keyword evidence="1" id="KW-0812">Transmembrane</keyword>
<proteinExistence type="predicted"/>
<dbReference type="Proteomes" id="UP001476798">
    <property type="component" value="Unassembled WGS sequence"/>
</dbReference>
<keyword evidence="1" id="KW-1133">Transmembrane helix</keyword>
<dbReference type="EMBL" id="JAHRIO010020687">
    <property type="protein sequence ID" value="MEQ2164890.1"/>
    <property type="molecule type" value="Genomic_DNA"/>
</dbReference>
<gene>
    <name evidence="2" type="ORF">GOODEAATRI_011374</name>
</gene>
<sequence>MQPGPGTSPRARNKLQCCVTSKATVGTKITVQSKDFRATVQPHLSQKAQWVWANVAKCLNCVIAMVDKLLEDDNSKQEPAPEQQLADVITSHNPDLPMRSCCIYSCRPDVHAAVFQCLCDKTYLLNFQLLRSCLGFFLLKSSIFGLFLLVTAAMVLKFLNEFPESSGLYEVGNVVEQRRGQPSDPGCGLKLEILSRALKFSSCYPNVLVRLNEERMLRRVIGAERAGWEDLEGNETCCRQLWSG</sequence>
<keyword evidence="3" id="KW-1185">Reference proteome</keyword>
<feature type="transmembrane region" description="Helical" evidence="1">
    <location>
        <begin position="134"/>
        <end position="156"/>
    </location>
</feature>
<evidence type="ECO:0000313" key="3">
    <source>
        <dbReference type="Proteomes" id="UP001476798"/>
    </source>
</evidence>